<keyword evidence="5 6" id="KW-0472">Membrane</keyword>
<dbReference type="Gene3D" id="1.20.1540.10">
    <property type="entry name" value="Rhomboid-like"/>
    <property type="match status" value="1"/>
</dbReference>
<feature type="transmembrane region" description="Helical" evidence="6">
    <location>
        <begin position="330"/>
        <end position="347"/>
    </location>
</feature>
<comment type="subcellular location">
    <subcellularLocation>
        <location evidence="1 6">Membrane</location>
        <topology evidence="1 6">Multi-pass membrane protein</topology>
    </subcellularLocation>
</comment>
<dbReference type="Pfam" id="PF01694">
    <property type="entry name" value="Rhomboid"/>
    <property type="match status" value="1"/>
</dbReference>
<name>A0AAW1R0K8_9CHLO</name>
<comment type="catalytic activity">
    <reaction evidence="6">
        <text>Cleaves type-1 transmembrane domains using a catalytic dyad composed of serine and histidine that are contributed by different transmembrane domains.</text>
        <dbReference type="EC" id="3.4.21.105"/>
    </reaction>
</comment>
<keyword evidence="4 6" id="KW-1133">Transmembrane helix</keyword>
<feature type="transmembrane region" description="Helical" evidence="6">
    <location>
        <begin position="359"/>
        <end position="380"/>
    </location>
</feature>
<evidence type="ECO:0000256" key="6">
    <source>
        <dbReference type="RuleBase" id="RU362115"/>
    </source>
</evidence>
<dbReference type="EMBL" id="JALJOS010000019">
    <property type="protein sequence ID" value="KAK9826922.1"/>
    <property type="molecule type" value="Genomic_DNA"/>
</dbReference>
<evidence type="ECO:0000259" key="7">
    <source>
        <dbReference type="Pfam" id="PF01694"/>
    </source>
</evidence>
<dbReference type="GO" id="GO:0004252">
    <property type="term" value="F:serine-type endopeptidase activity"/>
    <property type="evidence" value="ECO:0007669"/>
    <property type="project" value="InterPro"/>
</dbReference>
<dbReference type="InterPro" id="IPR022764">
    <property type="entry name" value="Peptidase_S54_rhomboid_dom"/>
</dbReference>
<dbReference type="EC" id="3.4.21.105" evidence="6"/>
<dbReference type="PANTHER" id="PTHR22936:SF99">
    <property type="entry name" value="RHOMBOID-LIKE PROTEASE"/>
    <property type="match status" value="1"/>
</dbReference>
<comment type="similarity">
    <text evidence="2 6">Belongs to the peptidase S54 family.</text>
</comment>
<comment type="function">
    <text evidence="6">Serine protease involved in intramembrane proteolysis.</text>
</comment>
<evidence type="ECO:0000256" key="3">
    <source>
        <dbReference type="ARBA" id="ARBA00022692"/>
    </source>
</evidence>
<dbReference type="GO" id="GO:0006508">
    <property type="term" value="P:proteolysis"/>
    <property type="evidence" value="ECO:0007669"/>
    <property type="project" value="UniProtKB-KW"/>
</dbReference>
<evidence type="ECO:0000256" key="4">
    <source>
        <dbReference type="ARBA" id="ARBA00022989"/>
    </source>
</evidence>
<keyword evidence="6" id="KW-0645">Protease</keyword>
<dbReference type="PANTHER" id="PTHR22936">
    <property type="entry name" value="RHOMBOID-RELATED"/>
    <property type="match status" value="1"/>
</dbReference>
<proteinExistence type="inferred from homology"/>
<gene>
    <name evidence="8" type="ORF">WJX74_000426</name>
</gene>
<dbReference type="Proteomes" id="UP001438707">
    <property type="component" value="Unassembled WGS sequence"/>
</dbReference>
<evidence type="ECO:0000313" key="8">
    <source>
        <dbReference type="EMBL" id="KAK9826922.1"/>
    </source>
</evidence>
<comment type="caution">
    <text evidence="6">Lacks conserved residue(s) required for the propagation of feature annotation.</text>
</comment>
<reference evidence="8 9" key="1">
    <citation type="journal article" date="2024" name="Nat. Commun.">
        <title>Phylogenomics reveals the evolutionary origins of lichenization in chlorophyte algae.</title>
        <authorList>
            <person name="Puginier C."/>
            <person name="Libourel C."/>
            <person name="Otte J."/>
            <person name="Skaloud P."/>
            <person name="Haon M."/>
            <person name="Grisel S."/>
            <person name="Petersen M."/>
            <person name="Berrin J.G."/>
            <person name="Delaux P.M."/>
            <person name="Dal Grande F."/>
            <person name="Keller J."/>
        </authorList>
    </citation>
    <scope>NUCLEOTIDE SEQUENCE [LARGE SCALE GENOMIC DNA]</scope>
    <source>
        <strain evidence="8 9">SAG 2145</strain>
    </source>
</reference>
<evidence type="ECO:0000256" key="1">
    <source>
        <dbReference type="ARBA" id="ARBA00004141"/>
    </source>
</evidence>
<dbReference type="SUPFAM" id="SSF144091">
    <property type="entry name" value="Rhomboid-like"/>
    <property type="match status" value="1"/>
</dbReference>
<dbReference type="AlphaFoldDB" id="A0AAW1R0K8"/>
<evidence type="ECO:0000256" key="5">
    <source>
        <dbReference type="ARBA" id="ARBA00023136"/>
    </source>
</evidence>
<keyword evidence="6" id="KW-0378">Hydrolase</keyword>
<organism evidence="8 9">
    <name type="scientific">Apatococcus lobatus</name>
    <dbReference type="NCBI Taxonomy" id="904363"/>
    <lineage>
        <taxon>Eukaryota</taxon>
        <taxon>Viridiplantae</taxon>
        <taxon>Chlorophyta</taxon>
        <taxon>core chlorophytes</taxon>
        <taxon>Trebouxiophyceae</taxon>
        <taxon>Chlorellales</taxon>
        <taxon>Chlorellaceae</taxon>
        <taxon>Apatococcus</taxon>
    </lineage>
</organism>
<feature type="transmembrane region" description="Helical" evidence="6">
    <location>
        <begin position="303"/>
        <end position="324"/>
    </location>
</feature>
<feature type="domain" description="Peptidase S54 rhomboid" evidence="7">
    <location>
        <begin position="209"/>
        <end position="348"/>
    </location>
</feature>
<sequence>MPDIELALNSDAGTTVAEAHVPVPEGDARARFKAAVQRVERGRRVRRMSQVIDDEDTQPGDRLAAAVRMEADLATVSADLRPQLLRAIRKKKEGGFDSFADRTVTEIYITGSLAFHFLTPRKLGDHRRWVTWAVAVFVVVIFFYQAGLYVAYLAAGDQISRACLQEPRVTNAYGLYRWFVGGSGFCVDHTFSADYLIRWGALWLPRLRRQPWRLWSSLFVHQTVYHMATNMFLWLALAAYVEGTFGWWRLAILWLVAGTGGALMTASFDGACTANVGFSGCDFGLLGVYVVDLAENIRTSKHAVLRTVMTIVLLILLIAGSVTAPNVSQWAHLGGFLSGLFPSMVLLPRLGHAHVEAWIPLVGAIWTVAYFTSLFSYVFAYRAKGLDCGTPDG</sequence>
<protein>
    <recommendedName>
        <fullName evidence="6">RHOMBOID-like protein</fullName>
        <ecNumber evidence="6">3.4.21.105</ecNumber>
    </recommendedName>
</protein>
<evidence type="ECO:0000313" key="9">
    <source>
        <dbReference type="Proteomes" id="UP001438707"/>
    </source>
</evidence>
<dbReference type="InterPro" id="IPR035952">
    <property type="entry name" value="Rhomboid-like_sf"/>
</dbReference>
<dbReference type="GO" id="GO:0016020">
    <property type="term" value="C:membrane"/>
    <property type="evidence" value="ECO:0007669"/>
    <property type="project" value="UniProtKB-SubCell"/>
</dbReference>
<evidence type="ECO:0000256" key="2">
    <source>
        <dbReference type="ARBA" id="ARBA00009045"/>
    </source>
</evidence>
<comment type="caution">
    <text evidence="8">The sequence shown here is derived from an EMBL/GenBank/DDBJ whole genome shotgun (WGS) entry which is preliminary data.</text>
</comment>
<dbReference type="InterPro" id="IPR002610">
    <property type="entry name" value="Peptidase_S54_rhomboid-like"/>
</dbReference>
<feature type="transmembrane region" description="Helical" evidence="6">
    <location>
        <begin position="129"/>
        <end position="155"/>
    </location>
</feature>
<accession>A0AAW1R0K8</accession>
<keyword evidence="6" id="KW-0720">Serine protease</keyword>
<keyword evidence="3 6" id="KW-0812">Transmembrane</keyword>
<keyword evidence="9" id="KW-1185">Reference proteome</keyword>